<evidence type="ECO:0000256" key="9">
    <source>
        <dbReference type="ARBA" id="ARBA00022741"/>
    </source>
</evidence>
<evidence type="ECO:0000256" key="4">
    <source>
        <dbReference type="ARBA" id="ARBA00007837"/>
    </source>
</evidence>
<dbReference type="AlphaFoldDB" id="A0A8A0RK61"/>
<evidence type="ECO:0000256" key="3">
    <source>
        <dbReference type="ARBA" id="ARBA00004742"/>
    </source>
</evidence>
<protein>
    <recommendedName>
        <fullName evidence="6">Phosphoenolpyruvate synthase</fullName>
        <ecNumber evidence="5">2.7.9.2</ecNumber>
    </recommendedName>
    <alternativeName>
        <fullName evidence="13">Pyruvate, water dikinase</fullName>
    </alternativeName>
</protein>
<dbReference type="GO" id="GO:0016874">
    <property type="term" value="F:ligase activity"/>
    <property type="evidence" value="ECO:0007669"/>
    <property type="project" value="UniProtKB-KW"/>
</dbReference>
<sequence length="578" mass="66504">MIISQRNLENFMKFNLMELEGYRSLTLGNGSIGGKARGLFFAKEVLISEDNPIFNNVVIPDSFFITTEIFDEFIDDNNLRNEIAKSEKREITFEDLENSFLKGDFRDSRKTDFQKILVQMDYPLAVRSSSLLEDSLKYAFAGKYLTTYITNRGSMDERLNQLETAIKKVFASTYGPNAAAYRKKHNLKGEKMAIIVQRLLGKEREGFFYPEIAGVAFSRNYRRWSERIKQEDGVIRMVFGLGTKCTGRGYAKTYSLTNLALSPEGNNTWEIAKYSQETYDSIDMKTGEVISFNINERINTLKKHENFRQFVQMYDSAENRIKDVLLLPSTLPKGDKLIFTFNTFPKKNPEFFQIIEALFKVLEREMGTPVDIEFTYETSEKVFGLIQARPLSSYEDYRRVKVPPLSEGEAVLLKGDRMLTNGQRENVRYLVYVDHDEYYASADKYFVAREIGRINSSLEGENYILVGPGRWGSSNKLLGVPVNYNEISNCSVLVELGIKKQNFVPELSYGTHFFADLDVDGVLYMPVFDFIETNFINEQWFKETPFEKTDHPAVRIYKGNFGAYFDGQKMEGVIVARG</sequence>
<dbReference type="EMBL" id="CP059066">
    <property type="protein sequence ID" value="QSQ08821.1"/>
    <property type="molecule type" value="Genomic_DNA"/>
</dbReference>
<keyword evidence="11" id="KW-0067">ATP-binding</keyword>
<comment type="pathway">
    <text evidence="3">Carbohydrate biosynthesis; gluconeogenesis.</text>
</comment>
<evidence type="ECO:0000256" key="1">
    <source>
        <dbReference type="ARBA" id="ARBA00001946"/>
    </source>
</evidence>
<evidence type="ECO:0000259" key="15">
    <source>
        <dbReference type="Pfam" id="PF01326"/>
    </source>
</evidence>
<dbReference type="InterPro" id="IPR002192">
    <property type="entry name" value="PPDK_AMP/ATP-bd"/>
</dbReference>
<evidence type="ECO:0000256" key="6">
    <source>
        <dbReference type="ARBA" id="ARBA00021623"/>
    </source>
</evidence>
<evidence type="ECO:0000256" key="5">
    <source>
        <dbReference type="ARBA" id="ARBA00011996"/>
    </source>
</evidence>
<keyword evidence="9" id="KW-0547">Nucleotide-binding</keyword>
<comment type="similarity">
    <text evidence="4">Belongs to the PEP-utilizing enzyme family.</text>
</comment>
<dbReference type="GO" id="GO:0046872">
    <property type="term" value="F:metal ion binding"/>
    <property type="evidence" value="ECO:0007669"/>
    <property type="project" value="UniProtKB-KW"/>
</dbReference>
<keyword evidence="7 16" id="KW-0808">Transferase</keyword>
<dbReference type="RefSeq" id="WP_206709025.1">
    <property type="nucleotide sequence ID" value="NZ_CP059066.1"/>
</dbReference>
<evidence type="ECO:0000256" key="10">
    <source>
        <dbReference type="ARBA" id="ARBA00022777"/>
    </source>
</evidence>
<proteinExistence type="inferred from homology"/>
<dbReference type="Pfam" id="PF01326">
    <property type="entry name" value="PPDK_N"/>
    <property type="match status" value="1"/>
</dbReference>
<evidence type="ECO:0000256" key="12">
    <source>
        <dbReference type="ARBA" id="ARBA00022842"/>
    </source>
</evidence>
<keyword evidence="12" id="KW-0460">Magnesium</keyword>
<evidence type="ECO:0000313" key="17">
    <source>
        <dbReference type="Proteomes" id="UP000662904"/>
    </source>
</evidence>
<dbReference type="GO" id="GO:0008986">
    <property type="term" value="F:pyruvate, water dikinase activity"/>
    <property type="evidence" value="ECO:0007669"/>
    <property type="project" value="UniProtKB-EC"/>
</dbReference>
<dbReference type="Proteomes" id="UP000662904">
    <property type="component" value="Chromosome"/>
</dbReference>
<organism evidence="16 17">
    <name type="scientific">Koleobacter methoxysyntrophicus</name>
    <dbReference type="NCBI Taxonomy" id="2751313"/>
    <lineage>
        <taxon>Bacteria</taxon>
        <taxon>Bacillati</taxon>
        <taxon>Bacillota</taxon>
        <taxon>Clostridia</taxon>
        <taxon>Koleobacterales</taxon>
        <taxon>Koleobacteraceae</taxon>
        <taxon>Koleobacter</taxon>
    </lineage>
</organism>
<evidence type="ECO:0000256" key="13">
    <source>
        <dbReference type="ARBA" id="ARBA00033470"/>
    </source>
</evidence>
<keyword evidence="10" id="KW-0418">Kinase</keyword>
<comment type="catalytic activity">
    <reaction evidence="14">
        <text>pyruvate + ATP + H2O = phosphoenolpyruvate + AMP + phosphate + 2 H(+)</text>
        <dbReference type="Rhea" id="RHEA:11364"/>
        <dbReference type="ChEBI" id="CHEBI:15361"/>
        <dbReference type="ChEBI" id="CHEBI:15377"/>
        <dbReference type="ChEBI" id="CHEBI:15378"/>
        <dbReference type="ChEBI" id="CHEBI:30616"/>
        <dbReference type="ChEBI" id="CHEBI:43474"/>
        <dbReference type="ChEBI" id="CHEBI:58702"/>
        <dbReference type="ChEBI" id="CHEBI:456215"/>
        <dbReference type="EC" id="2.7.9.2"/>
    </reaction>
</comment>
<dbReference type="InterPro" id="IPR006319">
    <property type="entry name" value="PEP_synth"/>
</dbReference>
<evidence type="ECO:0000256" key="7">
    <source>
        <dbReference type="ARBA" id="ARBA00022679"/>
    </source>
</evidence>
<accession>A0A8A0RK61</accession>
<feature type="domain" description="Pyruvate phosphate dikinase AMP/ATP-binding" evidence="15">
    <location>
        <begin position="31"/>
        <end position="396"/>
    </location>
</feature>
<dbReference type="KEGG" id="kme:H0A61_01166"/>
<keyword evidence="8" id="KW-0479">Metal-binding</keyword>
<evidence type="ECO:0000256" key="14">
    <source>
        <dbReference type="ARBA" id="ARBA00047700"/>
    </source>
</evidence>
<keyword evidence="16" id="KW-0436">Ligase</keyword>
<dbReference type="Gene3D" id="3.30.1490.20">
    <property type="entry name" value="ATP-grasp fold, A domain"/>
    <property type="match status" value="1"/>
</dbReference>
<evidence type="ECO:0000256" key="11">
    <source>
        <dbReference type="ARBA" id="ARBA00022840"/>
    </source>
</evidence>
<dbReference type="PANTHER" id="PTHR43030:SF1">
    <property type="entry name" value="PHOSPHOENOLPYRUVATE SYNTHASE"/>
    <property type="match status" value="1"/>
</dbReference>
<dbReference type="Gene3D" id="3.30.470.20">
    <property type="entry name" value="ATP-grasp fold, B domain"/>
    <property type="match status" value="1"/>
</dbReference>
<gene>
    <name evidence="16" type="primary">pigC</name>
    <name evidence="16" type="ORF">H0A61_01166</name>
</gene>
<name>A0A8A0RK61_9FIRM</name>
<comment type="cofactor">
    <cofactor evidence="1">
        <name>Mg(2+)</name>
        <dbReference type="ChEBI" id="CHEBI:18420"/>
    </cofactor>
</comment>
<comment type="function">
    <text evidence="2">Catalyzes the phosphorylation of pyruvate to phosphoenolpyruvate.</text>
</comment>
<evidence type="ECO:0000313" key="16">
    <source>
        <dbReference type="EMBL" id="QSQ08821.1"/>
    </source>
</evidence>
<evidence type="ECO:0000256" key="2">
    <source>
        <dbReference type="ARBA" id="ARBA00002988"/>
    </source>
</evidence>
<keyword evidence="17" id="KW-1185">Reference proteome</keyword>
<reference evidence="16" key="1">
    <citation type="submission" date="2020-07" db="EMBL/GenBank/DDBJ databases">
        <title>Koleobacter methoxysyntrophicus gen. nov., sp. nov., a novel anaerobic bacterium isolated from deep subsurface oil field and proposal of Koleobacterales ord. nov. in the phylum Firmicutes.</title>
        <authorList>
            <person name="Sakamoto S."/>
            <person name="Tamaki H."/>
        </authorList>
    </citation>
    <scope>NUCLEOTIDE SEQUENCE</scope>
    <source>
        <strain evidence="16">NRmbB1</strain>
    </source>
</reference>
<evidence type="ECO:0000256" key="8">
    <source>
        <dbReference type="ARBA" id="ARBA00022723"/>
    </source>
</evidence>
<dbReference type="GO" id="GO:0005524">
    <property type="term" value="F:ATP binding"/>
    <property type="evidence" value="ECO:0007669"/>
    <property type="project" value="UniProtKB-KW"/>
</dbReference>
<dbReference type="SUPFAM" id="SSF56059">
    <property type="entry name" value="Glutathione synthetase ATP-binding domain-like"/>
    <property type="match status" value="1"/>
</dbReference>
<dbReference type="EC" id="2.7.9.2" evidence="5"/>
<dbReference type="InterPro" id="IPR013815">
    <property type="entry name" value="ATP_grasp_subdomain_1"/>
</dbReference>
<dbReference type="PANTHER" id="PTHR43030">
    <property type="entry name" value="PHOSPHOENOLPYRUVATE SYNTHASE"/>
    <property type="match status" value="1"/>
</dbReference>